<comment type="caution">
    <text evidence="20">The sequence shown here is derived from an EMBL/GenBank/DDBJ whole genome shotgun (WGS) entry which is preliminary data.</text>
</comment>
<dbReference type="EC" id="2.7.7.41" evidence="6 18"/>
<evidence type="ECO:0000256" key="15">
    <source>
        <dbReference type="ARBA" id="ARBA00023136"/>
    </source>
</evidence>
<comment type="pathway">
    <text evidence="4">Lipid metabolism.</text>
</comment>
<feature type="transmembrane region" description="Helical" evidence="19">
    <location>
        <begin position="18"/>
        <end position="35"/>
    </location>
</feature>
<keyword evidence="13 19" id="KW-1133">Transmembrane helix</keyword>
<proteinExistence type="inferred from homology"/>
<protein>
    <recommendedName>
        <fullName evidence="7 18">Phosphatidate cytidylyltransferase</fullName>
        <ecNumber evidence="6 18">2.7.7.41</ecNumber>
    </recommendedName>
</protein>
<feature type="transmembrane region" description="Helical" evidence="19">
    <location>
        <begin position="210"/>
        <end position="229"/>
    </location>
</feature>
<dbReference type="GO" id="GO:0016779">
    <property type="term" value="F:nucleotidyltransferase activity"/>
    <property type="evidence" value="ECO:0007669"/>
    <property type="project" value="UniProtKB-KW"/>
</dbReference>
<evidence type="ECO:0000256" key="4">
    <source>
        <dbReference type="ARBA" id="ARBA00005189"/>
    </source>
</evidence>
<evidence type="ECO:0000256" key="2">
    <source>
        <dbReference type="ARBA" id="ARBA00004651"/>
    </source>
</evidence>
<evidence type="ECO:0000256" key="5">
    <source>
        <dbReference type="ARBA" id="ARBA00010185"/>
    </source>
</evidence>
<dbReference type="Pfam" id="PF01148">
    <property type="entry name" value="CTP_transf_1"/>
    <property type="match status" value="1"/>
</dbReference>
<evidence type="ECO:0000256" key="13">
    <source>
        <dbReference type="ARBA" id="ARBA00022989"/>
    </source>
</evidence>
<keyword evidence="15 19" id="KW-0472">Membrane</keyword>
<reference evidence="20 21" key="1">
    <citation type="submission" date="2022-06" db="EMBL/GenBank/DDBJ databases">
        <title>Mesorhizobium sp. strain RP14 Genome sequencing and assembly.</title>
        <authorList>
            <person name="Kim I."/>
        </authorList>
    </citation>
    <scope>NUCLEOTIDE SEQUENCE [LARGE SCALE GENOMIC DNA]</scope>
    <source>
        <strain evidence="21">RP14(2022)</strain>
    </source>
</reference>
<gene>
    <name evidence="20" type="ORF">NGM99_12285</name>
</gene>
<feature type="transmembrane region" description="Helical" evidence="19">
    <location>
        <begin position="250"/>
        <end position="270"/>
    </location>
</feature>
<evidence type="ECO:0000256" key="1">
    <source>
        <dbReference type="ARBA" id="ARBA00001698"/>
    </source>
</evidence>
<dbReference type="Proteomes" id="UP001205906">
    <property type="component" value="Unassembled WGS sequence"/>
</dbReference>
<name>A0ABT1C6V7_9HYPH</name>
<feature type="transmembrane region" description="Helical" evidence="19">
    <location>
        <begin position="114"/>
        <end position="131"/>
    </location>
</feature>
<feature type="transmembrane region" description="Helical" evidence="19">
    <location>
        <begin position="70"/>
        <end position="87"/>
    </location>
</feature>
<evidence type="ECO:0000313" key="21">
    <source>
        <dbReference type="Proteomes" id="UP001205906"/>
    </source>
</evidence>
<dbReference type="RefSeq" id="WP_252819318.1">
    <property type="nucleotide sequence ID" value="NZ_JAMXQS010000006.1"/>
</dbReference>
<dbReference type="InterPro" id="IPR000374">
    <property type="entry name" value="PC_trans"/>
</dbReference>
<keyword evidence="11 18" id="KW-0812">Transmembrane</keyword>
<feature type="transmembrane region" description="Helical" evidence="19">
    <location>
        <begin position="137"/>
        <end position="160"/>
    </location>
</feature>
<evidence type="ECO:0000256" key="14">
    <source>
        <dbReference type="ARBA" id="ARBA00023098"/>
    </source>
</evidence>
<dbReference type="PANTHER" id="PTHR46382:SF1">
    <property type="entry name" value="PHOSPHATIDATE CYTIDYLYLTRANSFERASE"/>
    <property type="match status" value="1"/>
</dbReference>
<keyword evidence="17" id="KW-1208">Phospholipid metabolism</keyword>
<evidence type="ECO:0000256" key="16">
    <source>
        <dbReference type="ARBA" id="ARBA00023209"/>
    </source>
</evidence>
<evidence type="ECO:0000256" key="6">
    <source>
        <dbReference type="ARBA" id="ARBA00012487"/>
    </source>
</evidence>
<sequence>MTAGPRDTPSSPRVRSNLQLRVISAIVLGALAIAATWAGGFWFQLFCALIGALVFYEWAAMTRAICDRRAQVLAAIALAVALLALVIETPYLSFIVAGAVAVMLVATLFDREAWIVAGGIYALVAALPLALLRGHEFAGLAAVLVLYALVWGTDTFAYFVGRSLGGPKLAPAISPGKTWSGSVGGAVGGTLAALFVGYLCGVAIDVRLVLVLLIVSVISQMGDLFESWVKRRRGVKDSSHLIPGHGGVMDRVDGLIVAALAFWLIGGLVGEFDAPARWLFPV</sequence>
<keyword evidence="21" id="KW-1185">Reference proteome</keyword>
<evidence type="ECO:0000256" key="8">
    <source>
        <dbReference type="ARBA" id="ARBA00022475"/>
    </source>
</evidence>
<evidence type="ECO:0000256" key="11">
    <source>
        <dbReference type="ARBA" id="ARBA00022692"/>
    </source>
</evidence>
<dbReference type="PANTHER" id="PTHR46382">
    <property type="entry name" value="PHOSPHATIDATE CYTIDYLYLTRANSFERASE"/>
    <property type="match status" value="1"/>
</dbReference>
<evidence type="ECO:0000256" key="9">
    <source>
        <dbReference type="ARBA" id="ARBA00022516"/>
    </source>
</evidence>
<dbReference type="EMBL" id="JAMXQS010000006">
    <property type="protein sequence ID" value="MCO6050560.1"/>
    <property type="molecule type" value="Genomic_DNA"/>
</dbReference>
<evidence type="ECO:0000313" key="20">
    <source>
        <dbReference type="EMBL" id="MCO6050560.1"/>
    </source>
</evidence>
<dbReference type="PROSITE" id="PS01315">
    <property type="entry name" value="CDS"/>
    <property type="match status" value="1"/>
</dbReference>
<evidence type="ECO:0000256" key="17">
    <source>
        <dbReference type="ARBA" id="ARBA00023264"/>
    </source>
</evidence>
<accession>A0ABT1C6V7</accession>
<feature type="transmembrane region" description="Helical" evidence="19">
    <location>
        <begin position="181"/>
        <end position="204"/>
    </location>
</feature>
<evidence type="ECO:0000256" key="3">
    <source>
        <dbReference type="ARBA" id="ARBA00005119"/>
    </source>
</evidence>
<keyword evidence="16" id="KW-0594">Phospholipid biosynthesis</keyword>
<evidence type="ECO:0000256" key="7">
    <source>
        <dbReference type="ARBA" id="ARBA00019373"/>
    </source>
</evidence>
<keyword evidence="12 18" id="KW-0548">Nucleotidyltransferase</keyword>
<keyword evidence="9" id="KW-0444">Lipid biosynthesis</keyword>
<evidence type="ECO:0000256" key="12">
    <source>
        <dbReference type="ARBA" id="ARBA00022695"/>
    </source>
</evidence>
<organism evidence="20 21">
    <name type="scientific">Mesorhizobium liriopis</name>
    <dbReference type="NCBI Taxonomy" id="2953882"/>
    <lineage>
        <taxon>Bacteria</taxon>
        <taxon>Pseudomonadati</taxon>
        <taxon>Pseudomonadota</taxon>
        <taxon>Alphaproteobacteria</taxon>
        <taxon>Hyphomicrobiales</taxon>
        <taxon>Phyllobacteriaceae</taxon>
        <taxon>Mesorhizobium</taxon>
    </lineage>
</organism>
<feature type="transmembrane region" description="Helical" evidence="19">
    <location>
        <begin position="41"/>
        <end position="58"/>
    </location>
</feature>
<comment type="catalytic activity">
    <reaction evidence="1 18">
        <text>a 1,2-diacyl-sn-glycero-3-phosphate + CTP + H(+) = a CDP-1,2-diacyl-sn-glycerol + diphosphate</text>
        <dbReference type="Rhea" id="RHEA:16229"/>
        <dbReference type="ChEBI" id="CHEBI:15378"/>
        <dbReference type="ChEBI" id="CHEBI:33019"/>
        <dbReference type="ChEBI" id="CHEBI:37563"/>
        <dbReference type="ChEBI" id="CHEBI:58332"/>
        <dbReference type="ChEBI" id="CHEBI:58608"/>
        <dbReference type="EC" id="2.7.7.41"/>
    </reaction>
</comment>
<keyword evidence="14" id="KW-0443">Lipid metabolism</keyword>
<comment type="pathway">
    <text evidence="3 18">Phospholipid metabolism; CDP-diacylglycerol biosynthesis; CDP-diacylglycerol from sn-glycerol 3-phosphate: step 3/3.</text>
</comment>
<evidence type="ECO:0000256" key="18">
    <source>
        <dbReference type="RuleBase" id="RU003938"/>
    </source>
</evidence>
<evidence type="ECO:0000256" key="19">
    <source>
        <dbReference type="SAM" id="Phobius"/>
    </source>
</evidence>
<comment type="subcellular location">
    <subcellularLocation>
        <location evidence="2">Cell membrane</location>
        <topology evidence="2">Multi-pass membrane protein</topology>
    </subcellularLocation>
</comment>
<keyword evidence="8" id="KW-1003">Cell membrane</keyword>
<evidence type="ECO:0000256" key="10">
    <source>
        <dbReference type="ARBA" id="ARBA00022679"/>
    </source>
</evidence>
<keyword evidence="10 18" id="KW-0808">Transferase</keyword>
<comment type="similarity">
    <text evidence="5 18">Belongs to the CDS family.</text>
</comment>